<evidence type="ECO:0000259" key="1">
    <source>
        <dbReference type="Pfam" id="PF12705"/>
    </source>
</evidence>
<evidence type="ECO:0000313" key="2">
    <source>
        <dbReference type="EMBL" id="QCO00476.1"/>
    </source>
</evidence>
<name>A0A4D8PYD0_9PROT</name>
<evidence type="ECO:0000313" key="3">
    <source>
        <dbReference type="Proteomes" id="UP000298595"/>
    </source>
</evidence>
<proteinExistence type="predicted"/>
<dbReference type="InterPro" id="IPR038726">
    <property type="entry name" value="PDDEXK_AddAB-type"/>
</dbReference>
<accession>A0A4D8PYD0</accession>
<dbReference type="Pfam" id="PF12705">
    <property type="entry name" value="PDDEXK_1"/>
    <property type="match status" value="1"/>
</dbReference>
<protein>
    <recommendedName>
        <fullName evidence="1">PD-(D/E)XK endonuclease-like domain-containing protein</fullName>
    </recommendedName>
</protein>
<dbReference type="KEGG" id="aare:D3093_35095"/>
<feature type="domain" description="PD-(D/E)XK endonuclease-like" evidence="1">
    <location>
        <begin position="22"/>
        <end position="279"/>
    </location>
</feature>
<dbReference type="AlphaFoldDB" id="A0A4D8PYD0"/>
<sequence>MNMMLNSTALRSSRTAPLVIRASSLSGYPDCPRRWAARQIPREIVAAGYDLRQLPNGIGAAVGTAVHAGAALALTEKAQTGNLPPLDVATDCAVETVRKGIRDGVIYDSTTGSLTVAEQQVVRMTRAYNAAVAPLVQPVLVEERLEAQVTAEIIVSGQQDVLAREPHRVRDLKTGKRGNHKPQLGVYALLAKTHGYDVQGLAEDFIERASIKKPQPDPQSFLHDLAGAETAAWSVIRHIQTDLKIWREGDPVQGIEPGDPWAFAANPSSKLCSDRFCPAWGTAFCREHQTDDKE</sequence>
<dbReference type="EMBL" id="CP032328">
    <property type="protein sequence ID" value="QCO00476.1"/>
    <property type="molecule type" value="Genomic_DNA"/>
</dbReference>
<keyword evidence="2" id="KW-0614">Plasmid</keyword>
<organism evidence="2 3">
    <name type="scientific">Azospirillum argentinense</name>
    <dbReference type="NCBI Taxonomy" id="2970906"/>
    <lineage>
        <taxon>Bacteria</taxon>
        <taxon>Pseudomonadati</taxon>
        <taxon>Pseudomonadota</taxon>
        <taxon>Alphaproteobacteria</taxon>
        <taxon>Rhodospirillales</taxon>
        <taxon>Azospirillaceae</taxon>
        <taxon>Azospirillum</taxon>
    </lineage>
</organism>
<dbReference type="RefSeq" id="WP_137119168.1">
    <property type="nucleotide sequence ID" value="NZ_CP032328.1"/>
</dbReference>
<reference evidence="2 3" key="1">
    <citation type="submission" date="2018-09" db="EMBL/GenBank/DDBJ databases">
        <title>Whole genome based analysis of evolution and adaptive divergence in Indian and Brazilian strains of Azospirillum brasilense.</title>
        <authorList>
            <person name="Singh C."/>
            <person name="Tripathi A.K."/>
        </authorList>
    </citation>
    <scope>NUCLEOTIDE SEQUENCE [LARGE SCALE GENOMIC DNA]</scope>
    <source>
        <strain evidence="2 3">MTCC4035</strain>
        <plasmid evidence="2 3">p7</plasmid>
    </source>
</reference>
<gene>
    <name evidence="2" type="ORF">D3093_35095</name>
</gene>
<dbReference type="Proteomes" id="UP000298595">
    <property type="component" value="Plasmid p7"/>
</dbReference>
<geneLocation type="plasmid" evidence="2 3">
    <name>p7</name>
</geneLocation>